<sequence length="89" mass="9876">MLPFIDSVITDSNATVKFTTNHQYSQAIFRNNVLLTVVCSNICVVTSMTLNGMLWSSVETITKVREPIVVKLLRLADGVAPWAGNVHRK</sequence>
<evidence type="ECO:0000313" key="2">
    <source>
        <dbReference type="Proteomes" id="UP001634394"/>
    </source>
</evidence>
<gene>
    <name evidence="1" type="ORF">ACJMK2_041388</name>
</gene>
<reference evidence="1 2" key="1">
    <citation type="submission" date="2024-11" db="EMBL/GenBank/DDBJ databases">
        <title>Chromosome-level genome assembly of the freshwater bivalve Anodonta woodiana.</title>
        <authorList>
            <person name="Chen X."/>
        </authorList>
    </citation>
    <scope>NUCLEOTIDE SEQUENCE [LARGE SCALE GENOMIC DNA]</scope>
    <source>
        <strain evidence="1">MN2024</strain>
        <tissue evidence="1">Gills</tissue>
    </source>
</reference>
<comment type="caution">
    <text evidence="1">The sequence shown here is derived from an EMBL/GenBank/DDBJ whole genome shotgun (WGS) entry which is preliminary data.</text>
</comment>
<keyword evidence="2" id="KW-1185">Reference proteome</keyword>
<protein>
    <submittedName>
        <fullName evidence="1">Uncharacterized protein</fullName>
    </submittedName>
</protein>
<dbReference type="Proteomes" id="UP001634394">
    <property type="component" value="Unassembled WGS sequence"/>
</dbReference>
<accession>A0ABD3W3Z4</accession>
<proteinExistence type="predicted"/>
<dbReference type="EMBL" id="JBJQND010000008">
    <property type="protein sequence ID" value="KAL3868587.1"/>
    <property type="molecule type" value="Genomic_DNA"/>
</dbReference>
<name>A0ABD3W3Z4_SINWO</name>
<evidence type="ECO:0000313" key="1">
    <source>
        <dbReference type="EMBL" id="KAL3868587.1"/>
    </source>
</evidence>
<dbReference type="AlphaFoldDB" id="A0ABD3W3Z4"/>
<organism evidence="1 2">
    <name type="scientific">Sinanodonta woodiana</name>
    <name type="common">Chinese pond mussel</name>
    <name type="synonym">Anodonta woodiana</name>
    <dbReference type="NCBI Taxonomy" id="1069815"/>
    <lineage>
        <taxon>Eukaryota</taxon>
        <taxon>Metazoa</taxon>
        <taxon>Spiralia</taxon>
        <taxon>Lophotrochozoa</taxon>
        <taxon>Mollusca</taxon>
        <taxon>Bivalvia</taxon>
        <taxon>Autobranchia</taxon>
        <taxon>Heteroconchia</taxon>
        <taxon>Palaeoheterodonta</taxon>
        <taxon>Unionida</taxon>
        <taxon>Unionoidea</taxon>
        <taxon>Unionidae</taxon>
        <taxon>Unioninae</taxon>
        <taxon>Sinanodonta</taxon>
    </lineage>
</organism>